<dbReference type="AlphaFoldDB" id="A0A0A9EAM0"/>
<dbReference type="EMBL" id="GBRH01201817">
    <property type="protein sequence ID" value="JAD96078.1"/>
    <property type="molecule type" value="Transcribed_RNA"/>
</dbReference>
<organism evidence="1">
    <name type="scientific">Arundo donax</name>
    <name type="common">Giant reed</name>
    <name type="synonym">Donax arundinaceus</name>
    <dbReference type="NCBI Taxonomy" id="35708"/>
    <lineage>
        <taxon>Eukaryota</taxon>
        <taxon>Viridiplantae</taxon>
        <taxon>Streptophyta</taxon>
        <taxon>Embryophyta</taxon>
        <taxon>Tracheophyta</taxon>
        <taxon>Spermatophyta</taxon>
        <taxon>Magnoliopsida</taxon>
        <taxon>Liliopsida</taxon>
        <taxon>Poales</taxon>
        <taxon>Poaceae</taxon>
        <taxon>PACMAD clade</taxon>
        <taxon>Arundinoideae</taxon>
        <taxon>Arundineae</taxon>
        <taxon>Arundo</taxon>
    </lineage>
</organism>
<name>A0A0A9EAM0_ARUDO</name>
<reference evidence="1" key="2">
    <citation type="journal article" date="2015" name="Data Brief">
        <title>Shoot transcriptome of the giant reed, Arundo donax.</title>
        <authorList>
            <person name="Barrero R.A."/>
            <person name="Guerrero F.D."/>
            <person name="Moolhuijzen P."/>
            <person name="Goolsby J.A."/>
            <person name="Tidwell J."/>
            <person name="Bellgard S.E."/>
            <person name="Bellgard M.I."/>
        </authorList>
    </citation>
    <scope>NUCLEOTIDE SEQUENCE</scope>
    <source>
        <tissue evidence="1">Shoot tissue taken approximately 20 cm above the soil surface</tissue>
    </source>
</reference>
<reference evidence="1" key="1">
    <citation type="submission" date="2014-09" db="EMBL/GenBank/DDBJ databases">
        <authorList>
            <person name="Magalhaes I.L.F."/>
            <person name="Oliveira U."/>
            <person name="Santos F.R."/>
            <person name="Vidigal T.H.D.A."/>
            <person name="Brescovit A.D."/>
            <person name="Santos A.J."/>
        </authorList>
    </citation>
    <scope>NUCLEOTIDE SEQUENCE</scope>
    <source>
        <tissue evidence="1">Shoot tissue taken approximately 20 cm above the soil surface</tissue>
    </source>
</reference>
<protein>
    <submittedName>
        <fullName evidence="1">Uncharacterized protein</fullName>
    </submittedName>
</protein>
<accession>A0A0A9EAM0</accession>
<sequence length="56" mass="6479">MAVVWTGHPSKLLCTYFLVSIKFQDRRSLWPPLPSPRKKFSLHTTNAAATYWVNCL</sequence>
<evidence type="ECO:0000313" key="1">
    <source>
        <dbReference type="EMBL" id="JAD96078.1"/>
    </source>
</evidence>
<proteinExistence type="predicted"/>